<keyword evidence="3" id="KW-0808">Transferase</keyword>
<dbReference type="RefSeq" id="WP_202249358.1">
    <property type="nucleotide sequence ID" value="NZ_JAESJJ010000014.1"/>
</dbReference>
<dbReference type="GO" id="GO:0008483">
    <property type="term" value="F:transaminase activity"/>
    <property type="evidence" value="ECO:0007669"/>
    <property type="project" value="UniProtKB-KW"/>
</dbReference>
<dbReference type="SUPFAM" id="SSF53383">
    <property type="entry name" value="PLP-dependent transferases"/>
    <property type="match status" value="1"/>
</dbReference>
<evidence type="ECO:0000313" key="5">
    <source>
        <dbReference type="EMBL" id="MBL3609435.1"/>
    </source>
</evidence>
<accession>A0ABS1RTL4</accession>
<dbReference type="EMBL" id="JAESJJ010000014">
    <property type="protein sequence ID" value="MBL3609435.1"/>
    <property type="molecule type" value="Genomic_DNA"/>
</dbReference>
<dbReference type="InterPro" id="IPR015422">
    <property type="entry name" value="PyrdxlP-dep_Trfase_small"/>
</dbReference>
<dbReference type="Proteomes" id="UP000604473">
    <property type="component" value="Unassembled WGS sequence"/>
</dbReference>
<feature type="domain" description="Aminotransferase class I/classII large" evidence="4">
    <location>
        <begin position="35"/>
        <end position="394"/>
    </location>
</feature>
<keyword evidence="2 5" id="KW-0032">Aminotransferase</keyword>
<proteinExistence type="predicted"/>
<comment type="caution">
    <text evidence="5">The sequence shown here is derived from an EMBL/GenBank/DDBJ whole genome shotgun (WGS) entry which is preliminary data.</text>
</comment>
<dbReference type="CDD" id="cd00609">
    <property type="entry name" value="AAT_like"/>
    <property type="match status" value="1"/>
</dbReference>
<dbReference type="InterPro" id="IPR015421">
    <property type="entry name" value="PyrdxlP-dep_Trfase_major"/>
</dbReference>
<dbReference type="Pfam" id="PF00155">
    <property type="entry name" value="Aminotran_1_2"/>
    <property type="match status" value="1"/>
</dbReference>
<keyword evidence="6" id="KW-1185">Reference proteome</keyword>
<evidence type="ECO:0000256" key="3">
    <source>
        <dbReference type="ARBA" id="ARBA00022679"/>
    </source>
</evidence>
<comment type="cofactor">
    <cofactor evidence="1">
        <name>pyridoxal 5'-phosphate</name>
        <dbReference type="ChEBI" id="CHEBI:597326"/>
    </cofactor>
</comment>
<evidence type="ECO:0000313" key="6">
    <source>
        <dbReference type="Proteomes" id="UP000604473"/>
    </source>
</evidence>
<dbReference type="InterPro" id="IPR050881">
    <property type="entry name" value="LL-DAP_aminotransferase"/>
</dbReference>
<evidence type="ECO:0000259" key="4">
    <source>
        <dbReference type="Pfam" id="PF00155"/>
    </source>
</evidence>
<dbReference type="InterPro" id="IPR015424">
    <property type="entry name" value="PyrdxlP-dep_Trfase"/>
</dbReference>
<dbReference type="Gene3D" id="3.90.1150.10">
    <property type="entry name" value="Aspartate Aminotransferase, domain 1"/>
    <property type="match status" value="1"/>
</dbReference>
<gene>
    <name evidence="5" type="ORF">JMM60_11600</name>
</gene>
<sequence length="403" mass="43419">MTFPERFSNLPDYAFPRLRRLLDVHEPGGVPVHMTIGEPRHAFPDWVAGIVAEHAHEFGKYPPNEGTPELRAAIAGWIGRRYGVTLDPDTQVTTLNGTREGLFNAALALCPETKAGVTKAGATKSGARPVILTPNPFYQVYAVAALAVAAEPVYVPATAETGFLPDYGALPPELLDRVAIAYLCSPSNPQGAVADRGYWADLIRLAEKHDFRIFADECYSEIYRDSPPPGALSVAAELGADPERVVVFHSLSKRSNLPGLRSGFAAGGPGSIGRIKQLRSYAGAPLPLPLQRVSERAWSEESHVAASRARYQGKYAIADEILGGVAGYRSPEAGFFLWLPVADGEAAALKLWRETGVRVLPGAYLARDVEGTNPGAGYIRVAMVAAEDEMRAALVRLRGCLYD</sequence>
<protein>
    <submittedName>
        <fullName evidence="5">Aminotransferase class I/II-fold pyridoxal phosphate-dependent enzyme</fullName>
    </submittedName>
</protein>
<dbReference type="Gene3D" id="3.40.640.10">
    <property type="entry name" value="Type I PLP-dependent aspartate aminotransferase-like (Major domain)"/>
    <property type="match status" value="1"/>
</dbReference>
<name>A0ABS1RTL4_RHOSU</name>
<evidence type="ECO:0000256" key="1">
    <source>
        <dbReference type="ARBA" id="ARBA00001933"/>
    </source>
</evidence>
<evidence type="ECO:0000256" key="2">
    <source>
        <dbReference type="ARBA" id="ARBA00022576"/>
    </source>
</evidence>
<dbReference type="PANTHER" id="PTHR42832">
    <property type="entry name" value="AMINO ACID AMINOTRANSFERASE"/>
    <property type="match status" value="1"/>
</dbReference>
<dbReference type="InterPro" id="IPR004839">
    <property type="entry name" value="Aminotransferase_I/II_large"/>
</dbReference>
<dbReference type="PANTHER" id="PTHR42832:SF3">
    <property type="entry name" value="L-GLUTAMINE--4-(METHYLSULFANYL)-2-OXOBUTANOATE AMINOTRANSFERASE"/>
    <property type="match status" value="1"/>
</dbReference>
<organism evidence="5 6">
    <name type="scientific">Rhodovulum sulfidophilum</name>
    <name type="common">Rhodobacter sulfidophilus</name>
    <dbReference type="NCBI Taxonomy" id="35806"/>
    <lineage>
        <taxon>Bacteria</taxon>
        <taxon>Pseudomonadati</taxon>
        <taxon>Pseudomonadota</taxon>
        <taxon>Alphaproteobacteria</taxon>
        <taxon>Rhodobacterales</taxon>
        <taxon>Paracoccaceae</taxon>
        <taxon>Rhodovulum</taxon>
    </lineage>
</organism>
<reference evidence="5 6" key="1">
    <citation type="submission" date="2021-01" db="EMBL/GenBank/DDBJ databases">
        <title>Draft genomes of Rhodovulum sulfidophilum.</title>
        <authorList>
            <person name="Guzman M.S."/>
        </authorList>
    </citation>
    <scope>NUCLEOTIDE SEQUENCE [LARGE SCALE GENOMIC DNA]</scope>
    <source>
        <strain evidence="5 6">AB35</strain>
    </source>
</reference>